<dbReference type="Gene3D" id="2.40.10.120">
    <property type="match status" value="1"/>
</dbReference>
<dbReference type="RefSeq" id="WP_183328954.1">
    <property type="nucleotide sequence ID" value="NZ_JACHHK010000007.1"/>
</dbReference>
<dbReference type="AlphaFoldDB" id="A0A7W8FWT9"/>
<dbReference type="EMBL" id="JACHHK010000007">
    <property type="protein sequence ID" value="MBB5183656.1"/>
    <property type="molecule type" value="Genomic_DNA"/>
</dbReference>
<evidence type="ECO:0000313" key="2">
    <source>
        <dbReference type="Proteomes" id="UP000539953"/>
    </source>
</evidence>
<dbReference type="Proteomes" id="UP000539953">
    <property type="component" value="Unassembled WGS sequence"/>
</dbReference>
<dbReference type="PANTHER" id="PTHR31891">
    <property type="entry name" value="FORMAMIDASE C869.04-RELATED"/>
    <property type="match status" value="1"/>
</dbReference>
<dbReference type="InterPro" id="IPR004304">
    <property type="entry name" value="FmdA_AmdA"/>
</dbReference>
<dbReference type="GO" id="GO:0004040">
    <property type="term" value="F:amidase activity"/>
    <property type="evidence" value="ECO:0007669"/>
    <property type="project" value="UniProtKB-EC"/>
</dbReference>
<reference evidence="1 2" key="1">
    <citation type="submission" date="2020-08" db="EMBL/GenBank/DDBJ databases">
        <title>Genomic Encyclopedia of Type Strains, Phase IV (KMG-IV): sequencing the most valuable type-strain genomes for metagenomic binning, comparative biology and taxonomic classification.</title>
        <authorList>
            <person name="Goeker M."/>
        </authorList>
    </citation>
    <scope>NUCLEOTIDE SEQUENCE [LARGE SCALE GENOMIC DNA]</scope>
    <source>
        <strain evidence="1 2">DSM 25799</strain>
    </source>
</reference>
<accession>A0A7W8FWT9</accession>
<comment type="caution">
    <text evidence="1">The sequence shown here is derived from an EMBL/GenBank/DDBJ whole genome shotgun (WGS) entry which is preliminary data.</text>
</comment>
<protein>
    <submittedName>
        <fullName evidence="1">Amidase</fullName>
        <ecNumber evidence="1">3.5.1.4</ecNumber>
    </submittedName>
</protein>
<gene>
    <name evidence="1" type="ORF">HNQ47_001695</name>
</gene>
<keyword evidence="2" id="KW-1185">Reference proteome</keyword>
<dbReference type="PANTHER" id="PTHR31891:SF1">
    <property type="entry name" value="FORMAMIDASE C869.04-RELATED"/>
    <property type="match status" value="1"/>
</dbReference>
<dbReference type="Pfam" id="PF03069">
    <property type="entry name" value="FmdA_AmdA"/>
    <property type="match status" value="2"/>
</dbReference>
<evidence type="ECO:0000313" key="1">
    <source>
        <dbReference type="EMBL" id="MBB5183656.1"/>
    </source>
</evidence>
<dbReference type="Gene3D" id="2.60.120.580">
    <property type="entry name" value="Acetamidase/Formamidase-like domains"/>
    <property type="match status" value="1"/>
</dbReference>
<sequence length="304" mass="33464">MKELQDQDVVYEISRKNSPVVHADDGELVLFHTQDCYKNMVTNENAAMSEQFPDETPNNPATGPVYINGAQPGDVVAVEILDIRVQDHGVVENGHNHYPLAADQERIRILPIHNNTVTFHDVTWRLEPMIGVIGMPADNDEPMPTMCVFNGGGNMDNRRITKGATVYLPVRVEGGLLALGDLHATMGDGEVCGTGLEVAGEVLVRLHLIKNFALNWPVIETKTRWYVNTNGKTTDEAIRAGYKEMRRLLANAYGWDDADAAIYMTLRGYVEACQACLVPGAGGNSMRIGTPKLADHKPLITKEN</sequence>
<name>A0A7W8FWT9_9FIRM</name>
<dbReference type="Gene3D" id="3.10.28.20">
    <property type="entry name" value="Acetamidase/Formamidase-like domains"/>
    <property type="match status" value="1"/>
</dbReference>
<keyword evidence="1" id="KW-0378">Hydrolase</keyword>
<organism evidence="1 2">
    <name type="scientific">Catenisphaera adipataccumulans</name>
    <dbReference type="NCBI Taxonomy" id="700500"/>
    <lineage>
        <taxon>Bacteria</taxon>
        <taxon>Bacillati</taxon>
        <taxon>Bacillota</taxon>
        <taxon>Erysipelotrichia</taxon>
        <taxon>Erysipelotrichales</taxon>
        <taxon>Erysipelotrichaceae</taxon>
        <taxon>Catenisphaera</taxon>
    </lineage>
</organism>
<dbReference type="SUPFAM" id="SSF141130">
    <property type="entry name" value="Acetamidase/Formamidase-like"/>
    <property type="match status" value="1"/>
</dbReference>
<dbReference type="EC" id="3.5.1.4" evidence="1"/>
<proteinExistence type="predicted"/>